<evidence type="ECO:0000313" key="9">
    <source>
        <dbReference type="Proteomes" id="UP000593567"/>
    </source>
</evidence>
<dbReference type="PANTHER" id="PTHR45785:SF2">
    <property type="entry name" value="COMPLEMENT FACTOR H-RELATED"/>
    <property type="match status" value="1"/>
</dbReference>
<dbReference type="InterPro" id="IPR000436">
    <property type="entry name" value="Sushi_SCR_CCP_dom"/>
</dbReference>
<dbReference type="Pfam" id="PF00084">
    <property type="entry name" value="Sushi"/>
    <property type="match status" value="3"/>
</dbReference>
<dbReference type="Gene3D" id="2.10.70.10">
    <property type="entry name" value="Complement Module, domain 1"/>
    <property type="match status" value="3"/>
</dbReference>
<dbReference type="InterPro" id="IPR035976">
    <property type="entry name" value="Sushi/SCR/CCP_sf"/>
</dbReference>
<feature type="signal peptide" evidence="6">
    <location>
        <begin position="1"/>
        <end position="23"/>
    </location>
</feature>
<dbReference type="SUPFAM" id="SSF57535">
    <property type="entry name" value="Complement control module/SCR domain"/>
    <property type="match status" value="3"/>
</dbReference>
<keyword evidence="3 6" id="KW-0732">Signal</keyword>
<feature type="domain" description="Sushi" evidence="7">
    <location>
        <begin position="343"/>
        <end position="404"/>
    </location>
</feature>
<dbReference type="SMART" id="SM00032">
    <property type="entry name" value="CCP"/>
    <property type="match status" value="4"/>
</dbReference>
<dbReference type="CDD" id="cd00033">
    <property type="entry name" value="CCP"/>
    <property type="match status" value="3"/>
</dbReference>
<reference evidence="8" key="1">
    <citation type="submission" date="2020-06" db="EMBL/GenBank/DDBJ databases">
        <title>Draft genome of Bugula neritina, a colonial animal packing powerful symbionts and potential medicines.</title>
        <authorList>
            <person name="Rayko M."/>
        </authorList>
    </citation>
    <scope>NUCLEOTIDE SEQUENCE [LARGE SCALE GENOMIC DNA]</scope>
    <source>
        <strain evidence="8">Kwan_BN1</strain>
    </source>
</reference>
<keyword evidence="2 5" id="KW-0768">Sushi</keyword>
<evidence type="ECO:0000256" key="6">
    <source>
        <dbReference type="SAM" id="SignalP"/>
    </source>
</evidence>
<feature type="chain" id="PRO_5029660396" evidence="6">
    <location>
        <begin position="24"/>
        <end position="471"/>
    </location>
</feature>
<protein>
    <submittedName>
        <fullName evidence="8">CR2</fullName>
    </submittedName>
</protein>
<evidence type="ECO:0000256" key="4">
    <source>
        <dbReference type="ARBA" id="ARBA00023157"/>
    </source>
</evidence>
<dbReference type="Proteomes" id="UP000593567">
    <property type="component" value="Unassembled WGS sequence"/>
</dbReference>
<sequence length="471" mass="52781">MISITTQSLLLAGCHLFLVYVNSQDIKPVKMCDNNTVTVDRGYAGIIEHREIEGAPVRCSLTLRAPANNNFAIPHLADWYPLLSTAKVLINGRYYTSDLIMTCGGVTRFPEQPQVEQLTGIFVSTYTSVVEKLLTLCDSTITNLPENSSSRYVRFNVISSTEENPNGRWTFGDRSFSDLPSTLVVNFTSSVLLMRYESEKDPFTGEFDPMYFMIKFTGKWVFSTVLTCGDKPEIDHVTSTPSTESPWFPGTIINYPCEDTNYQLKYNSTSECKVDGTEAKWVNQSAIRCSRECNFNDLYINVSSTNVTTMSKDAVYYDCYHGYKKTNHNVIKCEDNGIWSSVPECTETIECALNLLNLTNGGVQTDRYYGGDNLLYSCDDGYTKTTDPVCTESGNWSHDPGCLLDSTTTRAITAMLANFSYTQKGCLYIYYGGDNLLYSCDDGYTKNTDPVCTESGNWSHDPAVLFLYEIT</sequence>
<dbReference type="PROSITE" id="PS50923">
    <property type="entry name" value="SUSHI"/>
    <property type="match status" value="2"/>
</dbReference>
<evidence type="ECO:0000256" key="2">
    <source>
        <dbReference type="ARBA" id="ARBA00022659"/>
    </source>
</evidence>
<proteinExistence type="predicted"/>
<keyword evidence="9" id="KW-1185">Reference proteome</keyword>
<keyword evidence="4" id="KW-1015">Disulfide bond</keyword>
<dbReference type="InterPro" id="IPR051503">
    <property type="entry name" value="ComplSys_Reg/VirEntry_Med"/>
</dbReference>
<feature type="domain" description="Sushi" evidence="7">
    <location>
        <begin position="226"/>
        <end position="291"/>
    </location>
</feature>
<dbReference type="PANTHER" id="PTHR45785">
    <property type="entry name" value="COMPLEMENT FACTOR H-RELATED"/>
    <property type="match status" value="1"/>
</dbReference>
<comment type="caution">
    <text evidence="8">The sequence shown here is derived from an EMBL/GenBank/DDBJ whole genome shotgun (WGS) entry which is preliminary data.</text>
</comment>
<evidence type="ECO:0000256" key="1">
    <source>
        <dbReference type="ARBA" id="ARBA00004328"/>
    </source>
</evidence>
<comment type="caution">
    <text evidence="5">Lacks conserved residue(s) required for the propagation of feature annotation.</text>
</comment>
<dbReference type="OrthoDB" id="10051774at2759"/>
<accession>A0A7J7KKZ4</accession>
<evidence type="ECO:0000313" key="8">
    <source>
        <dbReference type="EMBL" id="KAF6039007.1"/>
    </source>
</evidence>
<evidence type="ECO:0000256" key="3">
    <source>
        <dbReference type="ARBA" id="ARBA00022729"/>
    </source>
</evidence>
<comment type="subcellular location">
    <subcellularLocation>
        <location evidence="1">Virion</location>
    </subcellularLocation>
</comment>
<dbReference type="EMBL" id="VXIV02000317">
    <property type="protein sequence ID" value="KAF6039007.1"/>
    <property type="molecule type" value="Genomic_DNA"/>
</dbReference>
<dbReference type="AlphaFoldDB" id="A0A7J7KKZ4"/>
<organism evidence="8 9">
    <name type="scientific">Bugula neritina</name>
    <name type="common">Brown bryozoan</name>
    <name type="synonym">Sertularia neritina</name>
    <dbReference type="NCBI Taxonomy" id="10212"/>
    <lineage>
        <taxon>Eukaryota</taxon>
        <taxon>Metazoa</taxon>
        <taxon>Spiralia</taxon>
        <taxon>Lophotrochozoa</taxon>
        <taxon>Bryozoa</taxon>
        <taxon>Gymnolaemata</taxon>
        <taxon>Cheilostomatida</taxon>
        <taxon>Flustrina</taxon>
        <taxon>Buguloidea</taxon>
        <taxon>Bugulidae</taxon>
        <taxon>Bugula</taxon>
    </lineage>
</organism>
<name>A0A7J7KKZ4_BUGNE</name>
<gene>
    <name evidence="8" type="ORF">EB796_002662</name>
</gene>
<evidence type="ECO:0000259" key="7">
    <source>
        <dbReference type="PROSITE" id="PS50923"/>
    </source>
</evidence>
<evidence type="ECO:0000256" key="5">
    <source>
        <dbReference type="PROSITE-ProRule" id="PRU00302"/>
    </source>
</evidence>